<dbReference type="PANTHER" id="PTHR47682:SF1">
    <property type="entry name" value="TETRATRICOPEPTIDE REPEAT (TPR)-CONTAINING PROTEIN"/>
    <property type="match status" value="1"/>
</dbReference>
<gene>
    <name evidence="2" type="ORF">ACHAXA_005472</name>
</gene>
<dbReference type="EMBL" id="JALLPB020000027">
    <property type="protein sequence ID" value="KAL3823890.1"/>
    <property type="molecule type" value="Genomic_DNA"/>
</dbReference>
<dbReference type="InterPro" id="IPR011990">
    <property type="entry name" value="TPR-like_helical_dom_sf"/>
</dbReference>
<name>A0ABD3SHF8_9STRA</name>
<dbReference type="AlphaFoldDB" id="A0ABD3SHF8"/>
<dbReference type="SUPFAM" id="SSF48452">
    <property type="entry name" value="TPR-like"/>
    <property type="match status" value="1"/>
</dbReference>
<dbReference type="SUPFAM" id="SSF52833">
    <property type="entry name" value="Thioredoxin-like"/>
    <property type="match status" value="1"/>
</dbReference>
<dbReference type="PANTHER" id="PTHR47682">
    <property type="entry name" value="TETRATRICOPEPTIDE REPEAT (TPR)-CONTAINING PROTEIN"/>
    <property type="match status" value="1"/>
</dbReference>
<accession>A0ABD3SHF8</accession>
<evidence type="ECO:0000256" key="1">
    <source>
        <dbReference type="SAM" id="SignalP"/>
    </source>
</evidence>
<evidence type="ECO:0000313" key="3">
    <source>
        <dbReference type="Proteomes" id="UP001530377"/>
    </source>
</evidence>
<dbReference type="CDD" id="cd02980">
    <property type="entry name" value="TRX_Fd_family"/>
    <property type="match status" value="1"/>
</dbReference>
<dbReference type="Gene3D" id="3.40.30.10">
    <property type="entry name" value="Glutaredoxin"/>
    <property type="match status" value="1"/>
</dbReference>
<feature type="signal peptide" evidence="1">
    <location>
        <begin position="1"/>
        <end position="22"/>
    </location>
</feature>
<organism evidence="2 3">
    <name type="scientific">Cyclostephanos tholiformis</name>
    <dbReference type="NCBI Taxonomy" id="382380"/>
    <lineage>
        <taxon>Eukaryota</taxon>
        <taxon>Sar</taxon>
        <taxon>Stramenopiles</taxon>
        <taxon>Ochrophyta</taxon>
        <taxon>Bacillariophyta</taxon>
        <taxon>Coscinodiscophyceae</taxon>
        <taxon>Thalassiosirophycidae</taxon>
        <taxon>Stephanodiscales</taxon>
        <taxon>Stephanodiscaceae</taxon>
        <taxon>Cyclostephanos</taxon>
    </lineage>
</organism>
<sequence>MTNRRLFLFFVANSCALALSLSQKNAQCLIKICHHKDCVKRGGGETLLNTFRDLLPRGSDVTIERSGCQSQCGKGPNVSAVGYDGKEKTYFSVEDPTTASAILDAVTGQEYSINLLVAATFIVEAELAPSAAKKESILSSVISLSKGDPTLLNSFAHAHALFLRADARLDMNPPNIEGAIEDAKLATGLAPDESKGWRVLAYAQEAIGNIEGAIDAFREWARVDVSFSTKSKKEIERLSCLL</sequence>
<dbReference type="InterPro" id="IPR036249">
    <property type="entry name" value="Thioredoxin-like_sf"/>
</dbReference>
<keyword evidence="1" id="KW-0732">Signal</keyword>
<proteinExistence type="predicted"/>
<comment type="caution">
    <text evidence="2">The sequence shown here is derived from an EMBL/GenBank/DDBJ whole genome shotgun (WGS) entry which is preliminary data.</text>
</comment>
<keyword evidence="3" id="KW-1185">Reference proteome</keyword>
<dbReference type="Gene3D" id="1.25.40.10">
    <property type="entry name" value="Tetratricopeptide repeat domain"/>
    <property type="match status" value="1"/>
</dbReference>
<reference evidence="2 3" key="1">
    <citation type="submission" date="2024-10" db="EMBL/GenBank/DDBJ databases">
        <title>Updated reference genomes for cyclostephanoid diatoms.</title>
        <authorList>
            <person name="Roberts W.R."/>
            <person name="Alverson A.J."/>
        </authorList>
    </citation>
    <scope>NUCLEOTIDE SEQUENCE [LARGE SCALE GENOMIC DNA]</scope>
    <source>
        <strain evidence="2 3">AJA228-03</strain>
    </source>
</reference>
<protein>
    <submittedName>
        <fullName evidence="2">Uncharacterized protein</fullName>
    </submittedName>
</protein>
<dbReference type="Proteomes" id="UP001530377">
    <property type="component" value="Unassembled WGS sequence"/>
</dbReference>
<evidence type="ECO:0000313" key="2">
    <source>
        <dbReference type="EMBL" id="KAL3823890.1"/>
    </source>
</evidence>
<feature type="chain" id="PRO_5044865579" evidence="1">
    <location>
        <begin position="23"/>
        <end position="242"/>
    </location>
</feature>